<name>A0A517U164_9BACT</name>
<feature type="transmembrane region" description="Helical" evidence="1">
    <location>
        <begin position="226"/>
        <end position="246"/>
    </location>
</feature>
<evidence type="ECO:0000256" key="1">
    <source>
        <dbReference type="SAM" id="Phobius"/>
    </source>
</evidence>
<feature type="transmembrane region" description="Helical" evidence="1">
    <location>
        <begin position="562"/>
        <end position="582"/>
    </location>
</feature>
<feature type="transmembrane region" description="Helical" evidence="1">
    <location>
        <begin position="106"/>
        <end position="132"/>
    </location>
</feature>
<dbReference type="OrthoDB" id="256443at2"/>
<protein>
    <submittedName>
        <fullName evidence="2">ABC-2 family transporter protein</fullName>
    </submittedName>
</protein>
<dbReference type="KEGG" id="llh:I41_35630"/>
<keyword evidence="1" id="KW-0812">Transmembrane</keyword>
<sequence length="637" mass="69139">MGMGEALSHLAFPFAIPHVRCYDIARRPVPSLAKSSMLFGPIFQVELVAAARQRRQYLLRVIYAAIILFVLWVSYSSISVRNSYSPDAPLGGNQVSISELAYTATAFFYAFTWVQVLGIVAITPVMAAGAIATERERRTIEYLFATDLSNFEIVVGKTFARLAVVGQLVLVSLPILFIFRLLGGIPADLLMASFLIAGSTALFLTSLSVCVSVWSARARDAVMRVYRLLAVLIVIPIVLAPLAFVIQAQNLGGTWWATAFNQVLGYCWDLNPLAVLAKSMSGIAAAGAGFDFEPVLYMAAWHVGLSATLVALATTAVRRVHLRESSRGDGAAKRKRGEAVRWSDRYRWRPQLGENAMLWKEVFAPTAKARLGFVGVAANVIVVLVALGLTFFFFYLAVTNDPNFDDDDFFYFAAVETTILGVCFMLLLAARAAGLVTLERERDCWTSLLSTPLSGGEIMRAKLVGNLYAARWGYLLLLITWLLAACFDGRYLLVIPLLTLSFFLCTMFVTVVGLQYSLSSATSLRAMGAALATVFFVGGGYFIFCCFGFVAVGGGGNEDDLLAIGMAPLLPYIVSAPAFLFASGTDEWGKGQPMMAYLLGTAGYAVADLLLAINLFSSFDRRAGRTVDSPSGHTVQP</sequence>
<organism evidence="2 3">
    <name type="scientific">Lacipirellula limnantheis</name>
    <dbReference type="NCBI Taxonomy" id="2528024"/>
    <lineage>
        <taxon>Bacteria</taxon>
        <taxon>Pseudomonadati</taxon>
        <taxon>Planctomycetota</taxon>
        <taxon>Planctomycetia</taxon>
        <taxon>Pirellulales</taxon>
        <taxon>Lacipirellulaceae</taxon>
        <taxon>Lacipirellula</taxon>
    </lineage>
</organism>
<evidence type="ECO:0000313" key="2">
    <source>
        <dbReference type="EMBL" id="QDT74368.1"/>
    </source>
</evidence>
<dbReference type="GO" id="GO:0005886">
    <property type="term" value="C:plasma membrane"/>
    <property type="evidence" value="ECO:0007669"/>
    <property type="project" value="UniProtKB-SubCell"/>
</dbReference>
<feature type="transmembrane region" description="Helical" evidence="1">
    <location>
        <begin position="189"/>
        <end position="214"/>
    </location>
</feature>
<accession>A0A517U164</accession>
<feature type="transmembrane region" description="Helical" evidence="1">
    <location>
        <begin position="371"/>
        <end position="397"/>
    </location>
</feature>
<reference evidence="2 3" key="1">
    <citation type="submission" date="2019-02" db="EMBL/GenBank/DDBJ databases">
        <title>Deep-cultivation of Planctomycetes and their phenomic and genomic characterization uncovers novel biology.</title>
        <authorList>
            <person name="Wiegand S."/>
            <person name="Jogler M."/>
            <person name="Boedeker C."/>
            <person name="Pinto D."/>
            <person name="Vollmers J."/>
            <person name="Rivas-Marin E."/>
            <person name="Kohn T."/>
            <person name="Peeters S.H."/>
            <person name="Heuer A."/>
            <person name="Rast P."/>
            <person name="Oberbeckmann S."/>
            <person name="Bunk B."/>
            <person name="Jeske O."/>
            <person name="Meyerdierks A."/>
            <person name="Storesund J.E."/>
            <person name="Kallscheuer N."/>
            <person name="Luecker S."/>
            <person name="Lage O.M."/>
            <person name="Pohl T."/>
            <person name="Merkel B.J."/>
            <person name="Hornburger P."/>
            <person name="Mueller R.-W."/>
            <person name="Bruemmer F."/>
            <person name="Labrenz M."/>
            <person name="Spormann A.M."/>
            <person name="Op den Camp H."/>
            <person name="Overmann J."/>
            <person name="Amann R."/>
            <person name="Jetten M.S.M."/>
            <person name="Mascher T."/>
            <person name="Medema M.H."/>
            <person name="Devos D.P."/>
            <person name="Kaster A.-K."/>
            <person name="Ovreas L."/>
            <person name="Rohde M."/>
            <person name="Galperin M.Y."/>
            <person name="Jogler C."/>
        </authorList>
    </citation>
    <scope>NUCLEOTIDE SEQUENCE [LARGE SCALE GENOMIC DNA]</scope>
    <source>
        <strain evidence="2 3">I41</strain>
    </source>
</reference>
<feature type="transmembrane region" description="Helical" evidence="1">
    <location>
        <begin position="594"/>
        <end position="616"/>
    </location>
</feature>
<feature type="transmembrane region" description="Helical" evidence="1">
    <location>
        <begin position="295"/>
        <end position="317"/>
    </location>
</feature>
<dbReference type="AlphaFoldDB" id="A0A517U164"/>
<dbReference type="Pfam" id="PF12679">
    <property type="entry name" value="ABC2_membrane_2"/>
    <property type="match status" value="1"/>
</dbReference>
<gene>
    <name evidence="2" type="ORF">I41_35630</name>
</gene>
<keyword evidence="1" id="KW-0472">Membrane</keyword>
<proteinExistence type="predicted"/>
<dbReference type="PANTHER" id="PTHR43471">
    <property type="entry name" value="ABC TRANSPORTER PERMEASE"/>
    <property type="match status" value="1"/>
</dbReference>
<feature type="transmembrane region" description="Helical" evidence="1">
    <location>
        <begin position="468"/>
        <end position="485"/>
    </location>
</feature>
<feature type="transmembrane region" description="Helical" evidence="1">
    <location>
        <begin position="159"/>
        <end position="183"/>
    </location>
</feature>
<keyword evidence="3" id="KW-1185">Reference proteome</keyword>
<keyword evidence="1" id="KW-1133">Transmembrane helix</keyword>
<feature type="transmembrane region" description="Helical" evidence="1">
    <location>
        <begin position="57"/>
        <end position="75"/>
    </location>
</feature>
<dbReference type="EMBL" id="CP036339">
    <property type="protein sequence ID" value="QDT74368.1"/>
    <property type="molecule type" value="Genomic_DNA"/>
</dbReference>
<feature type="transmembrane region" description="Helical" evidence="1">
    <location>
        <begin position="526"/>
        <end position="550"/>
    </location>
</feature>
<dbReference type="GO" id="GO:0140359">
    <property type="term" value="F:ABC-type transporter activity"/>
    <property type="evidence" value="ECO:0007669"/>
    <property type="project" value="InterPro"/>
</dbReference>
<feature type="transmembrane region" description="Helical" evidence="1">
    <location>
        <begin position="409"/>
        <end position="430"/>
    </location>
</feature>
<dbReference type="Proteomes" id="UP000317909">
    <property type="component" value="Chromosome"/>
</dbReference>
<feature type="transmembrane region" description="Helical" evidence="1">
    <location>
        <begin position="491"/>
        <end position="514"/>
    </location>
</feature>
<evidence type="ECO:0000313" key="3">
    <source>
        <dbReference type="Proteomes" id="UP000317909"/>
    </source>
</evidence>